<sequence>CLAYVDLNPVRAKMAKTPEESDHTSIKKRVETAKEGKQPKSLMRFSGNPRKYMPKGLPFEFKYYLELVDLTGRCIREDKRGFITDAQPILARLNIQPDNWLKLTTQFTKVFKG</sequence>
<gene>
    <name evidence="2" type="ORF">N475_25995</name>
</gene>
<protein>
    <recommendedName>
        <fullName evidence="4">Transposase</fullName>
    </recommendedName>
</protein>
<keyword evidence="3" id="KW-1185">Reference proteome</keyword>
<reference evidence="2 3" key="1">
    <citation type="submission" date="2013-07" db="EMBL/GenBank/DDBJ databases">
        <title>Comparative Genomic and Metabolomic Analysis of Twelve Strains of Pseudoalteromonas luteoviolacea.</title>
        <authorList>
            <person name="Vynne N.G."/>
            <person name="Mansson M."/>
            <person name="Gram L."/>
        </authorList>
    </citation>
    <scope>NUCLEOTIDE SEQUENCE [LARGE SCALE GENOMIC DNA]</scope>
    <source>
        <strain evidence="2 3">DSM 6061</strain>
    </source>
</reference>
<dbReference type="PANTHER" id="PTHR34322:SF2">
    <property type="entry name" value="TRANSPOSASE IS200-LIKE DOMAIN-CONTAINING PROTEIN"/>
    <property type="match status" value="1"/>
</dbReference>
<dbReference type="PANTHER" id="PTHR34322">
    <property type="entry name" value="TRANSPOSASE, Y1_TNP DOMAIN-CONTAINING"/>
    <property type="match status" value="1"/>
</dbReference>
<accession>A0A166ZE07</accession>
<dbReference type="AlphaFoldDB" id="A0A166ZE07"/>
<feature type="compositionally biased region" description="Basic and acidic residues" evidence="1">
    <location>
        <begin position="16"/>
        <end position="38"/>
    </location>
</feature>
<feature type="non-terminal residue" evidence="2">
    <location>
        <position position="1"/>
    </location>
</feature>
<feature type="region of interest" description="Disordered" evidence="1">
    <location>
        <begin position="15"/>
        <end position="49"/>
    </location>
</feature>
<dbReference type="PATRIC" id="fig|1365250.3.peg.578"/>
<evidence type="ECO:0000256" key="1">
    <source>
        <dbReference type="SAM" id="MobiDB-lite"/>
    </source>
</evidence>
<dbReference type="EMBL" id="AUYB01000066">
    <property type="protein sequence ID" value="KZN44215.1"/>
    <property type="molecule type" value="Genomic_DNA"/>
</dbReference>
<comment type="caution">
    <text evidence="2">The sequence shown here is derived from an EMBL/GenBank/DDBJ whole genome shotgun (WGS) entry which is preliminary data.</text>
</comment>
<evidence type="ECO:0000313" key="3">
    <source>
        <dbReference type="Proteomes" id="UP000076643"/>
    </source>
</evidence>
<feature type="non-terminal residue" evidence="2">
    <location>
        <position position="113"/>
    </location>
</feature>
<evidence type="ECO:0000313" key="2">
    <source>
        <dbReference type="EMBL" id="KZN44215.1"/>
    </source>
</evidence>
<proteinExistence type="predicted"/>
<dbReference type="Proteomes" id="UP000076643">
    <property type="component" value="Unassembled WGS sequence"/>
</dbReference>
<evidence type="ECO:0008006" key="4">
    <source>
        <dbReference type="Google" id="ProtNLM"/>
    </source>
</evidence>
<name>A0A166ZE07_9GAMM</name>
<organism evidence="2 3">
    <name type="scientific">Pseudoalteromonas luteoviolacea DSM 6061</name>
    <dbReference type="NCBI Taxonomy" id="1365250"/>
    <lineage>
        <taxon>Bacteria</taxon>
        <taxon>Pseudomonadati</taxon>
        <taxon>Pseudomonadota</taxon>
        <taxon>Gammaproteobacteria</taxon>
        <taxon>Alteromonadales</taxon>
        <taxon>Pseudoalteromonadaceae</taxon>
        <taxon>Pseudoalteromonas</taxon>
    </lineage>
</organism>